<protein>
    <recommendedName>
        <fullName evidence="5">Secreted protein</fullName>
    </recommendedName>
</protein>
<evidence type="ECO:0000256" key="1">
    <source>
        <dbReference type="SAM" id="SignalP"/>
    </source>
</evidence>
<gene>
    <name evidence="2" type="ORF">AND_006368</name>
</gene>
<keyword evidence="1" id="KW-0732">Signal</keyword>
<name>W5JD32_ANODA</name>
<evidence type="ECO:0000313" key="4">
    <source>
        <dbReference type="Proteomes" id="UP000000673"/>
    </source>
</evidence>
<dbReference type="AlphaFoldDB" id="W5JD32"/>
<reference evidence="2" key="3">
    <citation type="journal article" date="2013" name="Nucleic Acids Res.">
        <title>The genome of Anopheles darlingi, the main neotropical malaria vector.</title>
        <authorList>
            <person name="Marinotti O."/>
            <person name="Cerqueira G.C."/>
            <person name="de Almeida L.G."/>
            <person name="Ferro M.I."/>
            <person name="Loreto E.L."/>
            <person name="Zaha A."/>
            <person name="Teixeira S.M."/>
            <person name="Wespiser A.R."/>
            <person name="Almeida E Silva A."/>
            <person name="Schlindwein A.D."/>
            <person name="Pacheco A.C."/>
            <person name="Silva A.L."/>
            <person name="Graveley B.R."/>
            <person name="Walenz B.P."/>
            <person name="Lima Bde A."/>
            <person name="Ribeiro C.A."/>
            <person name="Nunes-Silva C.G."/>
            <person name="de Carvalho C.R."/>
            <person name="Soares C.M."/>
            <person name="de Menezes C.B."/>
            <person name="Matiolli C."/>
            <person name="Caffrey D."/>
            <person name="Araujo D.A."/>
            <person name="de Oliveira D.M."/>
            <person name="Golenbock D."/>
            <person name="Grisard E.C."/>
            <person name="Fantinatti-Garboggini F."/>
            <person name="de Carvalho F.M."/>
            <person name="Barcellos F.G."/>
            <person name="Prosdocimi F."/>
            <person name="May G."/>
            <person name="Azevedo Junior G.M."/>
            <person name="Guimaraes G.M."/>
            <person name="Goldman G.H."/>
            <person name="Padilha I.Q."/>
            <person name="Batista Jda S."/>
            <person name="Ferro J.A."/>
            <person name="Ribeiro J.M."/>
            <person name="Fietto J.L."/>
            <person name="Dabbas K.M."/>
            <person name="Cerdeira L."/>
            <person name="Agnez-Lima L.F."/>
            <person name="Brocchi M."/>
            <person name="de Carvalho M.O."/>
            <person name="Teixeira Mde M."/>
            <person name="Diniz Maia Mde M."/>
            <person name="Goldman M.H."/>
            <person name="Cruz Schneider M.P."/>
            <person name="Felipe M.S."/>
            <person name="Hungria M."/>
            <person name="Nicolas M.F."/>
            <person name="Pereira M."/>
            <person name="Montes M.A."/>
            <person name="Cantao M.E."/>
            <person name="Vincentz M."/>
            <person name="Rafael M.S."/>
            <person name="Silverman N."/>
            <person name="Stoco P.H."/>
            <person name="Souza R.C."/>
            <person name="Vicentini R."/>
            <person name="Gazzinelli R.T."/>
            <person name="Neves Rde O."/>
            <person name="Silva R."/>
            <person name="Astolfi-Filho S."/>
            <person name="Maciel T.E."/>
            <person name="Urmenyi T.P."/>
            <person name="Tadei W.P."/>
            <person name="Camargo E.P."/>
            <person name="de Vasconcelos A.T."/>
        </authorList>
    </citation>
    <scope>NUCLEOTIDE SEQUENCE</scope>
</reference>
<reference evidence="2 4" key="1">
    <citation type="journal article" date="2010" name="BMC Genomics">
        <title>Combination of measures distinguishes pre-miRNAs from other stem-loops in the genome of the newly sequenced Anopheles darlingi.</title>
        <authorList>
            <person name="Mendes N.D."/>
            <person name="Freitas A.T."/>
            <person name="Vasconcelos A.T."/>
            <person name="Sagot M.F."/>
        </authorList>
    </citation>
    <scope>NUCLEOTIDE SEQUENCE</scope>
</reference>
<feature type="chain" id="PRO_5010155241" description="Secreted protein" evidence="1">
    <location>
        <begin position="23"/>
        <end position="159"/>
    </location>
</feature>
<dbReference type="HOGENOM" id="CLU_1662277_0_0_1"/>
<dbReference type="Proteomes" id="UP000000673">
    <property type="component" value="Unassembled WGS sequence"/>
</dbReference>
<dbReference type="EnsemblMetazoa" id="ADAC006368-RA">
    <property type="protein sequence ID" value="ADAC006368-PA"/>
    <property type="gene ID" value="ADAC006368"/>
</dbReference>
<dbReference type="VEuPathDB" id="VectorBase:ADAR2_007040"/>
<sequence length="159" mass="17668">MGSFRAVILSLTLLSQFYGGFGQYASSSWGNTQTTAARNNYPGNTYYGWNGNSVAPGRVDTNRYSRISCRENAINYDCLFKDVHIEENEAVPTDRFSDYGQPHASAVKSLAFTSSTVRRLPAALLETFRNTVLLNLQDLQLRTIDSDAFVYGSSYSICT</sequence>
<feature type="signal peptide" evidence="1">
    <location>
        <begin position="1"/>
        <end position="22"/>
    </location>
</feature>
<reference evidence="3" key="4">
    <citation type="submission" date="2015-06" db="UniProtKB">
        <authorList>
            <consortium name="EnsemblMetazoa"/>
        </authorList>
    </citation>
    <scope>IDENTIFICATION</scope>
</reference>
<evidence type="ECO:0000313" key="3">
    <source>
        <dbReference type="EnsemblMetazoa" id="ADAC006368-PA"/>
    </source>
</evidence>
<proteinExistence type="predicted"/>
<dbReference type="InterPro" id="IPR032675">
    <property type="entry name" value="LRR_dom_sf"/>
</dbReference>
<dbReference type="VEuPathDB" id="VectorBase:ADAC006368"/>
<dbReference type="Gene3D" id="3.80.10.10">
    <property type="entry name" value="Ribonuclease Inhibitor"/>
    <property type="match status" value="1"/>
</dbReference>
<evidence type="ECO:0008006" key="5">
    <source>
        <dbReference type="Google" id="ProtNLM"/>
    </source>
</evidence>
<dbReference type="EMBL" id="ADMH02001586">
    <property type="protein sequence ID" value="ETN61961.1"/>
    <property type="molecule type" value="Genomic_DNA"/>
</dbReference>
<keyword evidence="4" id="KW-1185">Reference proteome</keyword>
<organism evidence="2">
    <name type="scientific">Anopheles darlingi</name>
    <name type="common">Mosquito</name>
    <dbReference type="NCBI Taxonomy" id="43151"/>
    <lineage>
        <taxon>Eukaryota</taxon>
        <taxon>Metazoa</taxon>
        <taxon>Ecdysozoa</taxon>
        <taxon>Arthropoda</taxon>
        <taxon>Hexapoda</taxon>
        <taxon>Insecta</taxon>
        <taxon>Pterygota</taxon>
        <taxon>Neoptera</taxon>
        <taxon>Endopterygota</taxon>
        <taxon>Diptera</taxon>
        <taxon>Nematocera</taxon>
        <taxon>Culicoidea</taxon>
        <taxon>Culicidae</taxon>
        <taxon>Anophelinae</taxon>
        <taxon>Anopheles</taxon>
    </lineage>
</organism>
<reference evidence="2" key="2">
    <citation type="submission" date="2010-05" db="EMBL/GenBank/DDBJ databases">
        <authorList>
            <person name="Almeida L.G."/>
            <person name="Nicolas M.F."/>
            <person name="Souza R.C."/>
            <person name="Vasconcelos A.T.R."/>
        </authorList>
    </citation>
    <scope>NUCLEOTIDE SEQUENCE</scope>
</reference>
<accession>W5JD32</accession>
<evidence type="ECO:0000313" key="2">
    <source>
        <dbReference type="EMBL" id="ETN61961.1"/>
    </source>
</evidence>